<dbReference type="Gene3D" id="3.30.2090.10">
    <property type="entry name" value="Multidrug efflux transporter AcrB TolC docking domain, DN and DC subdomains"/>
    <property type="match status" value="2"/>
</dbReference>
<protein>
    <submittedName>
        <fullName evidence="2">Multidrug efflux pump subunit AcrB</fullName>
    </submittedName>
</protein>
<keyword evidence="1" id="KW-0472">Membrane</keyword>
<reference evidence="2 3" key="1">
    <citation type="submission" date="2018-05" db="EMBL/GenBank/DDBJ databases">
        <title>Genomic Encyclopedia of Type Strains, Phase IV (KMG-IV): sequencing the most valuable type-strain genomes for metagenomic binning, comparative biology and taxonomic classification.</title>
        <authorList>
            <person name="Goeker M."/>
        </authorList>
    </citation>
    <scope>NUCLEOTIDE SEQUENCE [LARGE SCALE GENOMIC DNA]</scope>
    <source>
        <strain evidence="2 3">DSM 3183</strain>
    </source>
</reference>
<dbReference type="SUPFAM" id="SSF82714">
    <property type="entry name" value="Multidrug efflux transporter AcrB TolC docking domain, DN and DC subdomains"/>
    <property type="match status" value="2"/>
</dbReference>
<proteinExistence type="predicted"/>
<feature type="transmembrane region" description="Helical" evidence="1">
    <location>
        <begin position="427"/>
        <end position="447"/>
    </location>
</feature>
<dbReference type="GO" id="GO:0005886">
    <property type="term" value="C:plasma membrane"/>
    <property type="evidence" value="ECO:0007669"/>
    <property type="project" value="TreeGrafter"/>
</dbReference>
<feature type="transmembrane region" description="Helical" evidence="1">
    <location>
        <begin position="950"/>
        <end position="971"/>
    </location>
</feature>
<evidence type="ECO:0000313" key="3">
    <source>
        <dbReference type="Proteomes" id="UP000248014"/>
    </source>
</evidence>
<feature type="transmembrane region" description="Helical" evidence="1">
    <location>
        <begin position="384"/>
        <end position="407"/>
    </location>
</feature>
<comment type="caution">
    <text evidence="2">The sequence shown here is derived from an EMBL/GenBank/DDBJ whole genome shotgun (WGS) entry which is preliminary data.</text>
</comment>
<dbReference type="EMBL" id="QJJM01000003">
    <property type="protein sequence ID" value="PXW77929.1"/>
    <property type="molecule type" value="Genomic_DNA"/>
</dbReference>
<dbReference type="GO" id="GO:0042910">
    <property type="term" value="F:xenobiotic transmembrane transporter activity"/>
    <property type="evidence" value="ECO:0007669"/>
    <property type="project" value="TreeGrafter"/>
</dbReference>
<gene>
    <name evidence="2" type="ORF">C7451_10334</name>
</gene>
<sequence>MNLAAFTISRWQLSLVAFMLLAALGLTSLLTIPRSVDPHFPIPVITVIIALPGADAADIEQTIAKPIEEVLRGIDDIDEIRAGITDGFVTVTAEFDWDGDPDQYFNDVVREVSAIRSQLPEGITELRYRKARTTEAAVLQLAMVSKTASWRRMQKYSEDIRDTFVRYPGVRNTVIDGLPQPEVQVAIDSRRLAELGLAPSAIADALRRGGAELPPGAVDSAGRRFNVEAGGAYRDLGTIANLPIRAGNGTLMRIRDVADVRWGEAEQLYITRFNGERAIFLSILQKDGFDVIRLKASLEEELKRQQDNFPPDIRLEQVFDQSRDIEHRLSELTRDFSIALGLVIITLLPLGWRASVIVMISIPLSLASGLLAISVMGFNLSQLAVAGFIVALGLLVDDSIVVTENIARHLRMGKRRSIAAIDATREITPAVLGSTGVLIFAFTPLLFLPEGAGKFTQSFIYTIIFTVFASLVISLTIIPFLASRILSRDEDPEGNAILKWLTHQIERLYRPILHGALDKPKQTFWASMALTLSAFALIPVLGFSLFPYADTSYFRVTIDAEQGSSVATTDALVRKVEAVLAKEPDIKVRAANTGSSNPQVFYNVFALDQRPNFGEVFAVMDRWHPDRSPEMIARIRERLEQIPGARFNVELFQNGAPIASPVALRITGENLDTLRDLAAKVETILRTTPGARDVINPVATDGIDLDIGIDDAKAALLNIAPGEPRRAIRLALSGENAGTFRDPEGDSYRVVVRLPLDDTQPISALDQVYVASRTGEAIPLSQISTPKLESVPPQIQRYQLERSVTVTANAQPGALPARISQQAMDEVGKIKLPPGYRVSAGGEAEAINTVFGGLGPIILIALFGIFAVLVAEFGRFRETIVVAGVIPLGTFGGFVALFVTGSSLSYMAIIGFVALVGIEIKNSILLVDFTTQLRREGMGLRAAIERAGEVRFLPVLLTSVTAIGGLLPLAIFGGSLYAPLASVIIGGLISSTLLSRIVTPVMYLLIARGGEKDDAAKAPPVLPVDA</sequence>
<keyword evidence="1" id="KW-0812">Transmembrane</keyword>
<dbReference type="RefSeq" id="WP_110297758.1">
    <property type="nucleotide sequence ID" value="NZ_QJJM01000003.1"/>
</dbReference>
<dbReference type="PANTHER" id="PTHR32063">
    <property type="match status" value="1"/>
</dbReference>
<dbReference type="Pfam" id="PF00873">
    <property type="entry name" value="ACR_tran"/>
    <property type="match status" value="1"/>
</dbReference>
<evidence type="ECO:0000256" key="1">
    <source>
        <dbReference type="SAM" id="Phobius"/>
    </source>
</evidence>
<dbReference type="AlphaFoldDB" id="A0A2V3VMV4"/>
<dbReference type="InterPro" id="IPR027463">
    <property type="entry name" value="AcrB_DN_DC_subdom"/>
</dbReference>
<name>A0A2V3VMV4_9SPHN</name>
<dbReference type="SUPFAM" id="SSF82866">
    <property type="entry name" value="Multidrug efflux transporter AcrB transmembrane domain"/>
    <property type="match status" value="2"/>
</dbReference>
<feature type="transmembrane region" description="Helical" evidence="1">
    <location>
        <begin position="357"/>
        <end position="378"/>
    </location>
</feature>
<keyword evidence="3" id="KW-1185">Reference proteome</keyword>
<keyword evidence="1" id="KW-1133">Transmembrane helix</keyword>
<dbReference type="Gene3D" id="3.30.70.1440">
    <property type="entry name" value="Multidrug efflux transporter AcrB pore domain"/>
    <property type="match status" value="1"/>
</dbReference>
<dbReference type="PANTHER" id="PTHR32063:SF0">
    <property type="entry name" value="SWARMING MOTILITY PROTEIN SWRC"/>
    <property type="match status" value="1"/>
</dbReference>
<organism evidence="2 3">
    <name type="scientific">Blastomonas natatoria</name>
    <dbReference type="NCBI Taxonomy" id="34015"/>
    <lineage>
        <taxon>Bacteria</taxon>
        <taxon>Pseudomonadati</taxon>
        <taxon>Pseudomonadota</taxon>
        <taxon>Alphaproteobacteria</taxon>
        <taxon>Sphingomonadales</taxon>
        <taxon>Sphingomonadaceae</taxon>
        <taxon>Blastomonas</taxon>
    </lineage>
</organism>
<dbReference type="Gene3D" id="3.30.70.1430">
    <property type="entry name" value="Multidrug efflux transporter AcrB pore domain"/>
    <property type="match status" value="2"/>
</dbReference>
<feature type="transmembrane region" description="Helical" evidence="1">
    <location>
        <begin position="332"/>
        <end position="350"/>
    </location>
</feature>
<dbReference type="PRINTS" id="PR00702">
    <property type="entry name" value="ACRIFLAVINRP"/>
</dbReference>
<accession>A0A2V3VMV4</accession>
<dbReference type="Gene3D" id="3.30.70.1320">
    <property type="entry name" value="Multidrug efflux transporter AcrB pore domain like"/>
    <property type="match status" value="1"/>
</dbReference>
<dbReference type="SUPFAM" id="SSF82693">
    <property type="entry name" value="Multidrug efflux transporter AcrB pore domain, PN1, PN2, PC1 and PC2 subdomains"/>
    <property type="match status" value="3"/>
</dbReference>
<dbReference type="InterPro" id="IPR001036">
    <property type="entry name" value="Acrflvin-R"/>
</dbReference>
<dbReference type="OrthoDB" id="9806532at2"/>
<evidence type="ECO:0000313" key="2">
    <source>
        <dbReference type="EMBL" id="PXW77929.1"/>
    </source>
</evidence>
<feature type="transmembrane region" description="Helical" evidence="1">
    <location>
        <begin position="850"/>
        <end position="873"/>
    </location>
</feature>
<dbReference type="Proteomes" id="UP000248014">
    <property type="component" value="Unassembled WGS sequence"/>
</dbReference>
<dbReference type="Gene3D" id="1.20.1640.10">
    <property type="entry name" value="Multidrug efflux transporter AcrB transmembrane domain"/>
    <property type="match status" value="2"/>
</dbReference>
<feature type="transmembrane region" description="Helical" evidence="1">
    <location>
        <begin position="977"/>
        <end position="998"/>
    </location>
</feature>
<feature type="transmembrane region" description="Helical" evidence="1">
    <location>
        <begin position="906"/>
        <end position="929"/>
    </location>
</feature>
<feature type="transmembrane region" description="Helical" evidence="1">
    <location>
        <begin position="459"/>
        <end position="482"/>
    </location>
</feature>
<feature type="transmembrane region" description="Helical" evidence="1">
    <location>
        <begin position="880"/>
        <end position="900"/>
    </location>
</feature>
<feature type="transmembrane region" description="Helical" evidence="1">
    <location>
        <begin position="524"/>
        <end position="546"/>
    </location>
</feature>